<sequence>MIESGRQALSNVLKALEILALGDYGFCQETGEAIGLKRLLPVPESLYSVESMRVLEAKGGAPTPSGLVKSPQRSDPGELR</sequence>
<evidence type="ECO:0000256" key="1">
    <source>
        <dbReference type="PROSITE-ProRule" id="PRU00510"/>
    </source>
</evidence>
<name>A0AB38EN78_9PSED</name>
<dbReference type="PROSITE" id="PS51128">
    <property type="entry name" value="ZF_DKSA_2"/>
    <property type="match status" value="1"/>
</dbReference>
<organism evidence="3 4">
    <name type="scientific">Pseudomonas syringae pv. persicae</name>
    <dbReference type="NCBI Taxonomy" id="237306"/>
    <lineage>
        <taxon>Bacteria</taxon>
        <taxon>Pseudomonadati</taxon>
        <taxon>Pseudomonadota</taxon>
        <taxon>Gammaproteobacteria</taxon>
        <taxon>Pseudomonadales</taxon>
        <taxon>Pseudomonadaceae</taxon>
        <taxon>Pseudomonas</taxon>
    </lineage>
</organism>
<evidence type="ECO:0000313" key="3">
    <source>
        <dbReference type="EMBL" id="SOQ14747.1"/>
    </source>
</evidence>
<reference evidence="3 4" key="1">
    <citation type="submission" date="2017-11" db="EMBL/GenBank/DDBJ databases">
        <authorList>
            <person name="Blom J."/>
        </authorList>
    </citation>
    <scope>NUCLEOTIDE SEQUENCE [LARGE SCALE GENOMIC DNA]</scope>
    <source>
        <strain evidence="3">NCPPB 2254</strain>
    </source>
</reference>
<feature type="region of interest" description="Disordered" evidence="2">
    <location>
        <begin position="58"/>
        <end position="80"/>
    </location>
</feature>
<evidence type="ECO:0000256" key="2">
    <source>
        <dbReference type="SAM" id="MobiDB-lite"/>
    </source>
</evidence>
<dbReference type="Proteomes" id="UP000237580">
    <property type="component" value="Unassembled WGS sequence"/>
</dbReference>
<dbReference type="EMBL" id="ODAM01000149">
    <property type="protein sequence ID" value="SOQ14747.1"/>
    <property type="molecule type" value="Genomic_DNA"/>
</dbReference>
<feature type="zinc finger region" description="dksA C4-type" evidence="1">
    <location>
        <begin position="27"/>
        <end position="51"/>
    </location>
</feature>
<protein>
    <submittedName>
        <fullName evidence="3">DnaK suppressor domain-containing protein</fullName>
    </submittedName>
</protein>
<dbReference type="Gene3D" id="1.20.120.910">
    <property type="entry name" value="DksA, coiled-coil domain"/>
    <property type="match status" value="1"/>
</dbReference>
<comment type="caution">
    <text evidence="3">The sequence shown here is derived from an EMBL/GenBank/DDBJ whole genome shotgun (WGS) entry which is preliminary data.</text>
</comment>
<proteinExistence type="predicted"/>
<gene>
    <name evidence="3" type="ORF">NCPPB2254_05146</name>
</gene>
<dbReference type="AlphaFoldDB" id="A0AB38EN78"/>
<accession>A0AB38EN78</accession>
<evidence type="ECO:0000313" key="4">
    <source>
        <dbReference type="Proteomes" id="UP000237580"/>
    </source>
</evidence>